<organism evidence="7 8">
    <name type="scientific">Vibrio olivae</name>
    <dbReference type="NCBI Taxonomy" id="1243002"/>
    <lineage>
        <taxon>Bacteria</taxon>
        <taxon>Pseudomonadati</taxon>
        <taxon>Pseudomonadota</taxon>
        <taxon>Gammaproteobacteria</taxon>
        <taxon>Vibrionales</taxon>
        <taxon>Vibrionaceae</taxon>
        <taxon>Vibrio</taxon>
    </lineage>
</organism>
<reference evidence="7 8" key="1">
    <citation type="submission" date="2024-09" db="EMBL/GenBank/DDBJ databases">
        <authorList>
            <person name="Sun Q."/>
            <person name="Mori K."/>
        </authorList>
    </citation>
    <scope>NUCLEOTIDE SEQUENCE [LARGE SCALE GENOMIC DNA]</scope>
    <source>
        <strain evidence="7 8">CECT 8064</strain>
    </source>
</reference>
<evidence type="ECO:0000259" key="6">
    <source>
        <dbReference type="PROSITE" id="PS51184"/>
    </source>
</evidence>
<dbReference type="Pfam" id="PF20514">
    <property type="entry name" value="WHD_ROXA"/>
    <property type="match status" value="1"/>
</dbReference>
<dbReference type="Proteomes" id="UP001589645">
    <property type="component" value="Unassembled WGS sequence"/>
</dbReference>
<protein>
    <submittedName>
        <fullName evidence="7">JmjC domain-containing protein</fullName>
    </submittedName>
</protein>
<dbReference type="EMBL" id="JBHMEP010000001">
    <property type="protein sequence ID" value="MFB9134432.1"/>
    <property type="molecule type" value="Genomic_DNA"/>
</dbReference>
<evidence type="ECO:0000256" key="2">
    <source>
        <dbReference type="ARBA" id="ARBA00022723"/>
    </source>
</evidence>
<evidence type="ECO:0000256" key="4">
    <source>
        <dbReference type="ARBA" id="ARBA00023002"/>
    </source>
</evidence>
<evidence type="ECO:0000256" key="1">
    <source>
        <dbReference type="ARBA" id="ARBA00001954"/>
    </source>
</evidence>
<proteinExistence type="predicted"/>
<evidence type="ECO:0000313" key="7">
    <source>
        <dbReference type="EMBL" id="MFB9134432.1"/>
    </source>
</evidence>
<keyword evidence="4" id="KW-0560">Oxidoreductase</keyword>
<dbReference type="SUPFAM" id="SSF51197">
    <property type="entry name" value="Clavaminate synthase-like"/>
    <property type="match status" value="1"/>
</dbReference>
<sequence length="381" mass="43957">MYQFNFNFEQFMLDYWQKKPTILRQGFSNFDDPISAEELAGLSLEEEIDSRFISNHDHNWKVEHGPFDESFFGELAESHWQLVVQAANHWHPGAAQLVEPFRRLPQWLFDDVMVCFSAPQGGVGPHIDQYDVFIIQGQGQRRWRVGPKDMGQYQETIKANALKQIKSFEAEIDDVLEPGDILYIPAGFPHEGHTLTPSLSYSIGYRSPKEQELLSNFADYVLAHDLGDVHLHAPDMKAQQSFGEIKQEHLAKLTTMLKAATEDDDLLREFVGSMLSQSRHMLNIVPEEDESSEQEIQQYLFQGSELHKVAGLKTLYHDTHPTVAYINGERFDVSEEIQSQLSLLCNLEHYNRHHLPQAPTAEHWQLLTTLVNKGYWYMDEL</sequence>
<evidence type="ECO:0000256" key="5">
    <source>
        <dbReference type="ARBA" id="ARBA00023004"/>
    </source>
</evidence>
<keyword evidence="8" id="KW-1185">Reference proteome</keyword>
<evidence type="ECO:0000256" key="3">
    <source>
        <dbReference type="ARBA" id="ARBA00022964"/>
    </source>
</evidence>
<feature type="domain" description="JmjC" evidence="6">
    <location>
        <begin position="93"/>
        <end position="222"/>
    </location>
</feature>
<accession>A0ABV5HKC1</accession>
<dbReference type="PROSITE" id="PS51184">
    <property type="entry name" value="JMJC"/>
    <property type="match status" value="1"/>
</dbReference>
<dbReference type="PANTHER" id="PTHR13096:SF8">
    <property type="entry name" value="RIBOSOMAL OXYGENASE 1"/>
    <property type="match status" value="1"/>
</dbReference>
<comment type="cofactor">
    <cofactor evidence="1">
        <name>Fe(2+)</name>
        <dbReference type="ChEBI" id="CHEBI:29033"/>
    </cofactor>
</comment>
<evidence type="ECO:0000313" key="8">
    <source>
        <dbReference type="Proteomes" id="UP001589645"/>
    </source>
</evidence>
<dbReference type="InterPro" id="IPR003347">
    <property type="entry name" value="JmjC_dom"/>
</dbReference>
<dbReference type="SMART" id="SM00558">
    <property type="entry name" value="JmjC"/>
    <property type="match status" value="1"/>
</dbReference>
<dbReference type="Gene3D" id="2.60.120.650">
    <property type="entry name" value="Cupin"/>
    <property type="match status" value="1"/>
</dbReference>
<dbReference type="PANTHER" id="PTHR13096">
    <property type="entry name" value="MINA53 MYC INDUCED NUCLEAR ANTIGEN"/>
    <property type="match status" value="1"/>
</dbReference>
<keyword evidence="5" id="KW-0408">Iron</keyword>
<name>A0ABV5HKC1_9VIBR</name>
<keyword evidence="2" id="KW-0479">Metal-binding</keyword>
<dbReference type="InterPro" id="IPR039994">
    <property type="entry name" value="NO66-like"/>
</dbReference>
<keyword evidence="3" id="KW-0223">Dioxygenase</keyword>
<dbReference type="RefSeq" id="WP_390190329.1">
    <property type="nucleotide sequence ID" value="NZ_JBHMEP010000001.1"/>
</dbReference>
<gene>
    <name evidence="7" type="ORF">ACFFUV_05525</name>
</gene>
<dbReference type="Pfam" id="PF08007">
    <property type="entry name" value="JmjC_2"/>
    <property type="match status" value="1"/>
</dbReference>
<dbReference type="InterPro" id="IPR046799">
    <property type="entry name" value="ROXA-like_wH"/>
</dbReference>
<dbReference type="Gene3D" id="3.40.366.30">
    <property type="entry name" value="50S ribosomal protein L16 arginine hydroxylase, Chain A, Domain 2"/>
    <property type="match status" value="1"/>
</dbReference>
<comment type="caution">
    <text evidence="7">The sequence shown here is derived from an EMBL/GenBank/DDBJ whole genome shotgun (WGS) entry which is preliminary data.</text>
</comment>